<accession>A0A814Z2A4</accession>
<dbReference type="Proteomes" id="UP000663828">
    <property type="component" value="Unassembled WGS sequence"/>
</dbReference>
<dbReference type="PANTHER" id="PTHR21301">
    <property type="entry name" value="REVERSE TRANSCRIPTASE"/>
    <property type="match status" value="1"/>
</dbReference>
<evidence type="ECO:0000313" key="2">
    <source>
        <dbReference type="EMBL" id="CAF1237902.1"/>
    </source>
</evidence>
<feature type="domain" description="Helix-turn-helix" evidence="1">
    <location>
        <begin position="967"/>
        <end position="1025"/>
    </location>
</feature>
<evidence type="ECO:0000259" key="1">
    <source>
        <dbReference type="Pfam" id="PF26215"/>
    </source>
</evidence>
<proteinExistence type="predicted"/>
<dbReference type="InterPro" id="IPR058912">
    <property type="entry name" value="HTH_animal"/>
</dbReference>
<organism evidence="2 3">
    <name type="scientific">Adineta ricciae</name>
    <name type="common">Rotifer</name>
    <dbReference type="NCBI Taxonomy" id="249248"/>
    <lineage>
        <taxon>Eukaryota</taxon>
        <taxon>Metazoa</taxon>
        <taxon>Spiralia</taxon>
        <taxon>Gnathifera</taxon>
        <taxon>Rotifera</taxon>
        <taxon>Eurotatoria</taxon>
        <taxon>Bdelloidea</taxon>
        <taxon>Adinetida</taxon>
        <taxon>Adinetidae</taxon>
        <taxon>Adineta</taxon>
    </lineage>
</organism>
<comment type="caution">
    <text evidence="2">The sequence shown here is derived from an EMBL/GenBank/DDBJ whole genome shotgun (WGS) entry which is preliminary data.</text>
</comment>
<evidence type="ECO:0000313" key="3">
    <source>
        <dbReference type="Proteomes" id="UP000663828"/>
    </source>
</evidence>
<dbReference type="Pfam" id="PF26215">
    <property type="entry name" value="HTH_animal"/>
    <property type="match status" value="1"/>
</dbReference>
<reference evidence="2" key="1">
    <citation type="submission" date="2021-02" db="EMBL/GenBank/DDBJ databases">
        <authorList>
            <person name="Nowell W R."/>
        </authorList>
    </citation>
    <scope>NUCLEOTIDE SEQUENCE</scope>
</reference>
<dbReference type="EMBL" id="CAJNOR010002035">
    <property type="protein sequence ID" value="CAF1237902.1"/>
    <property type="molecule type" value="Genomic_DNA"/>
</dbReference>
<name>A0A814Z2A4_ADIRI</name>
<dbReference type="PANTHER" id="PTHR21301:SF10">
    <property type="entry name" value="REVERSE TRANSCRIPTASE DOMAIN-CONTAINING PROTEIN"/>
    <property type="match status" value="1"/>
</dbReference>
<gene>
    <name evidence="2" type="ORF">XAT740_LOCUS25579</name>
</gene>
<protein>
    <recommendedName>
        <fullName evidence="1">Helix-turn-helix domain-containing protein</fullName>
    </recommendedName>
</protein>
<sequence>MAESNKKIVGEIDRFEDIFHGHDDDIDENDDQPINFDDYWLNFGKNERIEEAQLKPYEEDDDDEDDEPNLEYPLIVQEVLQRVVAEVAATPKPPPPPQQEVEQEQQLSQQFGRLSASGSVQRPTAIENIPRELSLGTKRPLLTPTTPTTQAVVAIPKKLKSVQERISDNEIPRYLSTNCKLFDRFITPRLEKNRVRIPVESLKATAILKHRLALLDLQLRLWSAYLQSGTAHLQGNKEDIVARSHLVTWPKEVKDSMLEDGYEMTDMGSTEHETCLNYVNEKLKHLNMQNERYQGQLKQQKQSIGVGCNSVIEKAIDEFVEKHGLMFHRLRIDQEIARIEFEYKDRLLEWEFNREHPFQAHVETFKTLTKCHLAKEVLKMEVSLLKQYVVKNYLPDYLRKFQLPKLEAIDTITDPNMRQRLTDRYDKILQRTVSDIMLVQISTAEIQKEQTQKKFDNDMATFKVNQTHGPVYNKLTKTMCDVMHKCFTNQNLVHRWSDTQINKSPLLFYSPNTFIHARHHLSPDQIQFLQRGPAYVSPGQLHLIPYDSMIDQVALRQLVPLKQSMTKVFSKLHIDVARQMNFSRSIESKFLQSFAQPLPTLVKERAFYERNLIESIQRQITKDQLILQRTADEYNTYYLGPKYDYYDLGDTYIINNKAYDLVTTLEGRNSTMSEQQLDEMVHSWNFALEELFQKKMIPDDFLEKYKITNKSQVQLPHMYFLPKMSQTGDILSLEARLTSCLQSPNYKLASYLDGFLRFKVLMGCQASAVQSGGDFIQRLDQFCKQANNIKADTYLVTVEIPELYSQVSHQSLIMTLNDFLHTQTVNGRFDRLTVTALVELTHIVLRNNLFVYQQKIYRYMQGCPKNLSLIELLGSIYIHRWSMKLIRQIRLTNEFYARYHNTVFFTWSQSKSKLDQLLKKVTFTLSGDLQTKISIGNKVHFLNAYIENQNGHLHTRVYHNPSQQLFLLPYASEHPRLTHRQWYRYALVRAVQYCATLEDFHEEQQYIELSFLANGYSLDFVEYHLRQFFKRFAHVYRSNVSMNQNRYMKIRQEIFRFVQQQKDAYHEQQQQQWIQNRRLLSFYYLFDWGTRHIFNAQFYKLWNEIISEDSNFKAQGYKVILKSKHCYSSYTLLAQRFIHHI</sequence>
<dbReference type="AlphaFoldDB" id="A0A814Z2A4"/>
<keyword evidence="3" id="KW-1185">Reference proteome</keyword>